<evidence type="ECO:0000313" key="1">
    <source>
        <dbReference type="EMBL" id="OAX40704.1"/>
    </source>
</evidence>
<organism evidence="1 2">
    <name type="scientific">Rhizopogon vinicolor AM-OR11-026</name>
    <dbReference type="NCBI Taxonomy" id="1314800"/>
    <lineage>
        <taxon>Eukaryota</taxon>
        <taxon>Fungi</taxon>
        <taxon>Dikarya</taxon>
        <taxon>Basidiomycota</taxon>
        <taxon>Agaricomycotina</taxon>
        <taxon>Agaricomycetes</taxon>
        <taxon>Agaricomycetidae</taxon>
        <taxon>Boletales</taxon>
        <taxon>Suillineae</taxon>
        <taxon>Rhizopogonaceae</taxon>
        <taxon>Rhizopogon</taxon>
    </lineage>
</organism>
<dbReference type="Proteomes" id="UP000092154">
    <property type="component" value="Unassembled WGS sequence"/>
</dbReference>
<proteinExistence type="predicted"/>
<gene>
    <name evidence="1" type="ORF">K503DRAFT_781224</name>
</gene>
<accession>A0A1B7N782</accession>
<sequence length="232" mass="26096">MSSCVCSCRNVHLIGVVIEGTLAWCVRTWDAEKPIPKISQQEWDIGSSRIQLGLRFPDLNKSPAAYTSTVIGSQGNSNPVTLLFLSAREVSLFAVYQGPGSKQDRTPAMTTTRGQTAYLNAVPLSKGREERNASYSITRWNRDRGQWRLEFCPTLLEHQSQSNCRKNVQTHLAERHFDGLVRCPLHRLPTRQSRAARIISWNVSTNSMGIEKKDVNACDVRVNLQKDKIAKV</sequence>
<dbReference type="AlphaFoldDB" id="A0A1B7N782"/>
<dbReference type="InParanoid" id="A0A1B7N782"/>
<dbReference type="EMBL" id="KV448203">
    <property type="protein sequence ID" value="OAX40704.1"/>
    <property type="molecule type" value="Genomic_DNA"/>
</dbReference>
<protein>
    <submittedName>
        <fullName evidence="1">Uncharacterized protein</fullName>
    </submittedName>
</protein>
<evidence type="ECO:0000313" key="2">
    <source>
        <dbReference type="Proteomes" id="UP000092154"/>
    </source>
</evidence>
<reference evidence="1 2" key="1">
    <citation type="submission" date="2016-06" db="EMBL/GenBank/DDBJ databases">
        <title>Comparative genomics of the ectomycorrhizal sister species Rhizopogon vinicolor and Rhizopogon vesiculosus (Basidiomycota: Boletales) reveals a divergence of the mating type B locus.</title>
        <authorList>
            <consortium name="DOE Joint Genome Institute"/>
            <person name="Mujic A.B."/>
            <person name="Kuo A."/>
            <person name="Tritt A."/>
            <person name="Lipzen A."/>
            <person name="Chen C."/>
            <person name="Johnson J."/>
            <person name="Sharma A."/>
            <person name="Barry K."/>
            <person name="Grigoriev I.V."/>
            <person name="Spatafora J.W."/>
        </authorList>
    </citation>
    <scope>NUCLEOTIDE SEQUENCE [LARGE SCALE GENOMIC DNA]</scope>
    <source>
        <strain evidence="1 2">AM-OR11-026</strain>
    </source>
</reference>
<name>A0A1B7N782_9AGAM</name>
<keyword evidence="2" id="KW-1185">Reference proteome</keyword>